<proteinExistence type="predicted"/>
<dbReference type="AlphaFoldDB" id="A0A9D1VJ22"/>
<gene>
    <name evidence="1" type="ORF">H9856_06125</name>
</gene>
<name>A0A9D1VJ22_9LACO</name>
<reference evidence="1" key="1">
    <citation type="journal article" date="2021" name="PeerJ">
        <title>Extensive microbial diversity within the chicken gut microbiome revealed by metagenomics and culture.</title>
        <authorList>
            <person name="Gilroy R."/>
            <person name="Ravi A."/>
            <person name="Getino M."/>
            <person name="Pursley I."/>
            <person name="Horton D.L."/>
            <person name="Alikhan N.F."/>
            <person name="Baker D."/>
            <person name="Gharbi K."/>
            <person name="Hall N."/>
            <person name="Watson M."/>
            <person name="Adriaenssens E.M."/>
            <person name="Foster-Nyarko E."/>
            <person name="Jarju S."/>
            <person name="Secka A."/>
            <person name="Antonio M."/>
            <person name="Oren A."/>
            <person name="Chaudhuri R.R."/>
            <person name="La Ragione R."/>
            <person name="Hildebrand F."/>
            <person name="Pallen M.J."/>
        </authorList>
    </citation>
    <scope>NUCLEOTIDE SEQUENCE</scope>
    <source>
        <strain evidence="1">ChiSxjej3B15-572</strain>
    </source>
</reference>
<comment type="caution">
    <text evidence="1">The sequence shown here is derived from an EMBL/GenBank/DDBJ whole genome shotgun (WGS) entry which is preliminary data.</text>
</comment>
<evidence type="ECO:0000313" key="2">
    <source>
        <dbReference type="Proteomes" id="UP000824231"/>
    </source>
</evidence>
<reference evidence="1" key="2">
    <citation type="submission" date="2021-04" db="EMBL/GenBank/DDBJ databases">
        <authorList>
            <person name="Gilroy R."/>
        </authorList>
    </citation>
    <scope>NUCLEOTIDE SEQUENCE</scope>
    <source>
        <strain evidence="1">ChiSxjej3B15-572</strain>
    </source>
</reference>
<protein>
    <recommendedName>
        <fullName evidence="3">TPR repeat-containing protein</fullName>
    </recommendedName>
</protein>
<evidence type="ECO:0000313" key="1">
    <source>
        <dbReference type="EMBL" id="HIX35949.1"/>
    </source>
</evidence>
<evidence type="ECO:0008006" key="3">
    <source>
        <dbReference type="Google" id="ProtNLM"/>
    </source>
</evidence>
<accession>A0A9D1VJ22</accession>
<organism evidence="1 2">
    <name type="scientific">Candidatus Limosilactobacillus merdigallinarum</name>
    <dbReference type="NCBI Taxonomy" id="2838652"/>
    <lineage>
        <taxon>Bacteria</taxon>
        <taxon>Bacillati</taxon>
        <taxon>Bacillota</taxon>
        <taxon>Bacilli</taxon>
        <taxon>Lactobacillales</taxon>
        <taxon>Lactobacillaceae</taxon>
        <taxon>Limosilactobacillus</taxon>
    </lineage>
</organism>
<dbReference type="EMBL" id="DXFH01000025">
    <property type="protein sequence ID" value="HIX35949.1"/>
    <property type="molecule type" value="Genomic_DNA"/>
</dbReference>
<dbReference type="Proteomes" id="UP000824231">
    <property type="component" value="Unassembled WGS sequence"/>
</dbReference>
<sequence length="298" mass="35269">MKLTEKQQHEIELAQQEINNHQPHQAVKRLAPIDEEVDDQQLRYIYAQALVADQQYTKAWRLIEDDRAAYFNDQEHQLFYLDVMLKNQLFISARLFANQLGDNRLIAIVSKAEEHATQTESATINARENNFYHLGDRPFRGQQERFEEAAKLPLANYLKAAKFVIRDPYVHPLLRSSVIQDLANLKVNEEMTFYWIDEQEHTVNPGKLLPLDQIPVVIRMMRRLQDNYAQNNPMSYQSFVQQFHLQLILLYPRIEETITDEDAWFQVLTAYSRTDNTSRITLAYDWQAKLMRIIQRLM</sequence>